<evidence type="ECO:0000256" key="1">
    <source>
        <dbReference type="ARBA" id="ARBA00023125"/>
    </source>
</evidence>
<reference evidence="3" key="1">
    <citation type="submission" date="2020-05" db="EMBL/GenBank/DDBJ databases">
        <authorList>
            <person name="Rincon C."/>
            <person name="Sanders R I."/>
            <person name="Robbins C."/>
            <person name="Chaturvedi A."/>
        </authorList>
    </citation>
    <scope>NUCLEOTIDE SEQUENCE</scope>
    <source>
        <strain evidence="3">CHB12</strain>
    </source>
</reference>
<comment type="caution">
    <text evidence="3">The sequence shown here is derived from an EMBL/GenBank/DDBJ whole genome shotgun (WGS) entry which is preliminary data.</text>
</comment>
<dbReference type="GO" id="GO:0003677">
    <property type="term" value="F:DNA binding"/>
    <property type="evidence" value="ECO:0007669"/>
    <property type="project" value="UniProtKB-KW"/>
</dbReference>
<sequence>MSTTRKRTILSAAQKCEICEIKEREPNLSNVSLATGQKSIYRVADIVAQRYNIGKSTVTDILSEKERWLAILGDQGSIKKFRGPKWPRLEQALGLWVDNALNTRQDIDGNILKVKAAFFAERFSIEDFHQSEGWLTGFKKRHGLQQFRKQGEASSAPSVESIENDRLALQDFLKSYNPEDIWNADETGLFWKMEPSRVLARGPISGHKKEKSRVTIFCARLFIQNRIEAYDNVQDGFVEKLADYNIFEALQNSAEAWSMVSAQTISNCWKKTRILPPSDEIEDDSIFDDYNNTIEDEEVELENLIAFLPEGDHLNAREYINIEDEIAEGALTDDEIIDAILNADKEEEIVVEENELMPIMEKVSLKEAEKAVNNITQFLYEQGSEFGDVNDELKILKGLHKRIKLLIVRNLKQLNLNNFRN</sequence>
<dbReference type="AlphaFoldDB" id="A0A915ZQV9"/>
<dbReference type="EMBL" id="CAGKOT010000055">
    <property type="protein sequence ID" value="CAB5386342.1"/>
    <property type="molecule type" value="Genomic_DNA"/>
</dbReference>
<evidence type="ECO:0000259" key="2">
    <source>
        <dbReference type="PROSITE" id="PS51253"/>
    </source>
</evidence>
<name>A0A915ZQV9_9GLOM</name>
<dbReference type="Proteomes" id="UP000684084">
    <property type="component" value="Unassembled WGS sequence"/>
</dbReference>
<dbReference type="VEuPathDB" id="FungiDB:RhiirFUN_000423"/>
<evidence type="ECO:0000313" key="4">
    <source>
        <dbReference type="Proteomes" id="UP000684084"/>
    </source>
</evidence>
<gene>
    <name evidence="3" type="ORF">CHRIB12_LOCUS19677</name>
</gene>
<dbReference type="VEuPathDB" id="FungiDB:RhiirFUN_018456"/>
<dbReference type="PANTHER" id="PTHR19303">
    <property type="entry name" value="TRANSPOSON"/>
    <property type="match status" value="1"/>
</dbReference>
<dbReference type="OrthoDB" id="162969at2759"/>
<dbReference type="PANTHER" id="PTHR19303:SF73">
    <property type="entry name" value="PROTEIN PDC2"/>
    <property type="match status" value="1"/>
</dbReference>
<accession>A0A915ZQV9</accession>
<dbReference type="GO" id="GO:0005634">
    <property type="term" value="C:nucleus"/>
    <property type="evidence" value="ECO:0007669"/>
    <property type="project" value="TreeGrafter"/>
</dbReference>
<dbReference type="InterPro" id="IPR050863">
    <property type="entry name" value="CenT-Element_Derived"/>
</dbReference>
<dbReference type="SMART" id="SM00674">
    <property type="entry name" value="CENPB"/>
    <property type="match status" value="1"/>
</dbReference>
<organism evidence="3 4">
    <name type="scientific">Rhizophagus irregularis</name>
    <dbReference type="NCBI Taxonomy" id="588596"/>
    <lineage>
        <taxon>Eukaryota</taxon>
        <taxon>Fungi</taxon>
        <taxon>Fungi incertae sedis</taxon>
        <taxon>Mucoromycota</taxon>
        <taxon>Glomeromycotina</taxon>
        <taxon>Glomeromycetes</taxon>
        <taxon>Glomerales</taxon>
        <taxon>Glomeraceae</taxon>
        <taxon>Rhizophagus</taxon>
    </lineage>
</organism>
<evidence type="ECO:0000313" key="3">
    <source>
        <dbReference type="EMBL" id="CAB5386342.1"/>
    </source>
</evidence>
<feature type="domain" description="HTH CENPB-type" evidence="2">
    <location>
        <begin position="77"/>
        <end position="148"/>
    </location>
</feature>
<protein>
    <recommendedName>
        <fullName evidence="2">HTH CENPB-type domain-containing protein</fullName>
    </recommendedName>
</protein>
<dbReference type="InterPro" id="IPR006600">
    <property type="entry name" value="HTH_CenpB_DNA-bd_dom"/>
</dbReference>
<dbReference type="Pfam" id="PF03221">
    <property type="entry name" value="HTH_Tnp_Tc5"/>
    <property type="match status" value="1"/>
</dbReference>
<dbReference type="PROSITE" id="PS51253">
    <property type="entry name" value="HTH_CENPB"/>
    <property type="match status" value="1"/>
</dbReference>
<keyword evidence="1" id="KW-0238">DNA-binding</keyword>
<proteinExistence type="predicted"/>